<evidence type="ECO:0008006" key="5">
    <source>
        <dbReference type="Google" id="ProtNLM"/>
    </source>
</evidence>
<dbReference type="Pfam" id="PF11303">
    <property type="entry name" value="DUF3105"/>
    <property type="match status" value="1"/>
</dbReference>
<dbReference type="AlphaFoldDB" id="A0A8J3YR00"/>
<feature type="compositionally biased region" description="Low complexity" evidence="1">
    <location>
        <begin position="41"/>
        <end position="80"/>
    </location>
</feature>
<sequence length="325" mass="33699">MSMSTQSGGGSRRPSATKAVAGGKPNLAKDTDTSESETPAKKTAASKKATASKKAAPASKSTTAGKSTTASKSAAAAKRTTPAKKGARPATKSGLTGGRKPITPVRVSQGRNWGPVVLFAVTILVAVGIIGFAGYKVWDSGLTVSDRVGRIDGVSNFRKTDKALVKGQQHKAGPLTYAQNPPVAGPHNPDWMNCMGDVYDAPIAKEHAVHALEHGAVWLVYNPSKVDAAGVEKLKAKISGKEYSFMSPMPDLDSAVSLQAWGFQLKVNDVNDKRIDEFIKVTRKNATVEAGAVCSGGITETGTTPRDLQSDQPAGQQGGNGTTGG</sequence>
<proteinExistence type="predicted"/>
<feature type="transmembrane region" description="Helical" evidence="2">
    <location>
        <begin position="116"/>
        <end position="138"/>
    </location>
</feature>
<keyword evidence="2" id="KW-0812">Transmembrane</keyword>
<keyword evidence="4" id="KW-1185">Reference proteome</keyword>
<gene>
    <name evidence="3" type="ORF">Val02_57630</name>
</gene>
<reference evidence="3" key="1">
    <citation type="submission" date="2021-01" db="EMBL/GenBank/DDBJ databases">
        <title>Whole genome shotgun sequence of Virgisporangium aliadipatigenens NBRC 105644.</title>
        <authorList>
            <person name="Komaki H."/>
            <person name="Tamura T."/>
        </authorList>
    </citation>
    <scope>NUCLEOTIDE SEQUENCE</scope>
    <source>
        <strain evidence="3">NBRC 105644</strain>
    </source>
</reference>
<dbReference type="InterPro" id="IPR021454">
    <property type="entry name" value="DUF3105"/>
</dbReference>
<evidence type="ECO:0000313" key="4">
    <source>
        <dbReference type="Proteomes" id="UP000619260"/>
    </source>
</evidence>
<keyword evidence="2" id="KW-1133">Transmembrane helix</keyword>
<evidence type="ECO:0000256" key="2">
    <source>
        <dbReference type="SAM" id="Phobius"/>
    </source>
</evidence>
<evidence type="ECO:0000313" key="3">
    <source>
        <dbReference type="EMBL" id="GIJ48877.1"/>
    </source>
</evidence>
<organism evidence="3 4">
    <name type="scientific">Virgisporangium aliadipatigenens</name>
    <dbReference type="NCBI Taxonomy" id="741659"/>
    <lineage>
        <taxon>Bacteria</taxon>
        <taxon>Bacillati</taxon>
        <taxon>Actinomycetota</taxon>
        <taxon>Actinomycetes</taxon>
        <taxon>Micromonosporales</taxon>
        <taxon>Micromonosporaceae</taxon>
        <taxon>Virgisporangium</taxon>
    </lineage>
</organism>
<feature type="region of interest" description="Disordered" evidence="1">
    <location>
        <begin position="295"/>
        <end position="325"/>
    </location>
</feature>
<accession>A0A8J3YR00</accession>
<evidence type="ECO:0000256" key="1">
    <source>
        <dbReference type="SAM" id="MobiDB-lite"/>
    </source>
</evidence>
<dbReference type="EMBL" id="BOPF01000023">
    <property type="protein sequence ID" value="GIJ48877.1"/>
    <property type="molecule type" value="Genomic_DNA"/>
</dbReference>
<name>A0A8J3YR00_9ACTN</name>
<feature type="compositionally biased region" description="Gly residues" evidence="1">
    <location>
        <begin position="316"/>
        <end position="325"/>
    </location>
</feature>
<comment type="caution">
    <text evidence="3">The sequence shown here is derived from an EMBL/GenBank/DDBJ whole genome shotgun (WGS) entry which is preliminary data.</text>
</comment>
<protein>
    <recommendedName>
        <fullName evidence="5">DUF3105 domain-containing protein</fullName>
    </recommendedName>
</protein>
<feature type="compositionally biased region" description="Polar residues" evidence="1">
    <location>
        <begin position="298"/>
        <end position="314"/>
    </location>
</feature>
<feature type="region of interest" description="Disordered" evidence="1">
    <location>
        <begin position="1"/>
        <end position="106"/>
    </location>
</feature>
<keyword evidence="2" id="KW-0472">Membrane</keyword>
<dbReference type="Proteomes" id="UP000619260">
    <property type="component" value="Unassembled WGS sequence"/>
</dbReference>